<feature type="repeat" description="WD" evidence="3">
    <location>
        <begin position="782"/>
        <end position="814"/>
    </location>
</feature>
<dbReference type="RefSeq" id="WP_252661144.1">
    <property type="nucleotide sequence ID" value="NZ_CP098611.1"/>
</dbReference>
<dbReference type="Pfam" id="PF14516">
    <property type="entry name" value="AAA_35"/>
    <property type="match status" value="1"/>
</dbReference>
<dbReference type="PANTHER" id="PTHR19879">
    <property type="entry name" value="TRANSCRIPTION INITIATION FACTOR TFIID"/>
    <property type="match status" value="1"/>
</dbReference>
<feature type="repeat" description="WD" evidence="3">
    <location>
        <begin position="579"/>
        <end position="611"/>
    </location>
</feature>
<dbReference type="SMART" id="SM00320">
    <property type="entry name" value="WD40"/>
    <property type="match status" value="14"/>
</dbReference>
<dbReference type="InterPro" id="IPR036322">
    <property type="entry name" value="WD40_repeat_dom_sf"/>
</dbReference>
<reference evidence="6" key="1">
    <citation type="submission" date="2022-06" db="EMBL/GenBank/DDBJ databases">
        <title>Genome sequence of Phormidium yuhuli AB48 isolated from an industrial photobioreactor environment.</title>
        <authorList>
            <person name="Qiu Y."/>
            <person name="Noonan A.J.C."/>
            <person name="Dofher K."/>
            <person name="Koch M."/>
            <person name="Kieft B."/>
            <person name="Lin X."/>
            <person name="Ziels R.M."/>
            <person name="Hallam S.J."/>
        </authorList>
    </citation>
    <scope>NUCLEOTIDE SEQUENCE</scope>
    <source>
        <strain evidence="6">AB48</strain>
    </source>
</reference>
<organism evidence="6 7">
    <name type="scientific">Phormidium yuhuli AB48</name>
    <dbReference type="NCBI Taxonomy" id="2940671"/>
    <lineage>
        <taxon>Bacteria</taxon>
        <taxon>Bacillati</taxon>
        <taxon>Cyanobacteriota</taxon>
        <taxon>Cyanophyceae</taxon>
        <taxon>Oscillatoriophycideae</taxon>
        <taxon>Oscillatoriales</taxon>
        <taxon>Oscillatoriaceae</taxon>
        <taxon>Phormidium</taxon>
        <taxon>Phormidium yuhuli</taxon>
    </lineage>
</organism>
<dbReference type="Pfam" id="PF00400">
    <property type="entry name" value="WD40"/>
    <property type="match status" value="11"/>
</dbReference>
<evidence type="ECO:0000313" key="7">
    <source>
        <dbReference type="Proteomes" id="UP001056708"/>
    </source>
</evidence>
<evidence type="ECO:0000256" key="2">
    <source>
        <dbReference type="ARBA" id="ARBA00022737"/>
    </source>
</evidence>
<sequence>MSQVNLAFDPHFHYHVGGTVPAQSQTYVRRQADEELFQRLVDGEFCYVFNARQMGKSSLRVQVMARLREAGVQCGSLDLTAIGTQQVTVEQWYGAIAALLGKQFQLQTNLRHWWRDHLDLPPAARLSHFMEEVLLQDIQGPLVILIDEIDSILALKFATDDFFALIRNIYNRRADCPDCRRLSFALFGVTTPGELIADKTRTPFNIGRGIYLEGFQDPEITPLAEGLATTLPNPDLALKRILHWTGGQPFLMQKLCQLVVQNYQRQQFPDTDNPTWMEHFIDISVQKQILHHWEAQDEPEHLKTIRDRLLYNEPKVGQLLTLYRQVWLAEQLQSPQAPIPANESPIQTELLLSGVVEKRGGYLRVKNPIYQEVFDLAWIDYQLDHLRPYAPLLNAWVESNCQDSSRLLRGNALREALDWTQRKSLGDLDYRYLSASQKLEQQEIQQKLEFERQEAQRKLEQERFLEAQQLLELQAQNVRRQRQFLGVLTVALLGALSLGSITLIAYQRAALSEVRAVIAASKGSYASNQRLDALVQALQGRHNFKRLRFIAPDVRRELDQESRQTLEQAIQGNHEFNRRRAHIGGALGVDFSLDGQLIASSGADTTVKIWQRDGTLRQTLPQEATVYSVSFSPDSRFLAVPTLDGQIHIWSVEGQLQTTLRGHEAAVWSVSWSADGQQLISASSDLTLRIWSVTGTLLETLEGHEAAVWRTAFSPDREEFASASVDGSIKRWQRDGTLIRSFESYSSAWSVVYTPDGERLISGHGDNQVRVWSREGQLLQTLEGHEAEVISLAMSRDGERLVSGSADSQLRIWSAEGTLLRTLRGHGSTVRGVAFSPEGTQVASAGEDGFMRLWQVDNPFVQPLYGHQEVLWNVAYAPSSSPLDSQFATAARTEVRLWDSRGHLLREFAELGSQELYSLTLHPQREQLLVGNADGSIYQVNTDNGTARSWQAHELAVWSLAYHPDGEWFISGGDDTRINLWRERESGEVSLHQSLMASESRIWDLAFSPDGSYLALSNLAGRVKLWGWETTTDEGEGSRLRERADHVLVGHNTEVWGLAISPDSEKIASASRDGQLKIWSRDGRLLTTRQISETSGLTRVAWSPDNRLLAIARTDSRIDIYTVDGELLTQLSGHQSVVGSVTFSPDGRFLLSGSEDRLAIRWDLDNILSLDLMAYGCQRVQDYLRQKSDRGSRTSLCQD</sequence>
<feature type="repeat" description="WD" evidence="3">
    <location>
        <begin position="1131"/>
        <end position="1166"/>
    </location>
</feature>
<dbReference type="InterPro" id="IPR027417">
    <property type="entry name" value="P-loop_NTPase"/>
</dbReference>
<keyword evidence="7" id="KW-1185">Reference proteome</keyword>
<dbReference type="PROSITE" id="PS50294">
    <property type="entry name" value="WD_REPEATS_REGION"/>
    <property type="match status" value="9"/>
</dbReference>
<feature type="repeat" description="WD" evidence="3">
    <location>
        <begin position="660"/>
        <end position="693"/>
    </location>
</feature>
<proteinExistence type="predicted"/>
<protein>
    <submittedName>
        <fullName evidence="6">AAA-like domain-containing protein</fullName>
    </submittedName>
</protein>
<dbReference type="PRINTS" id="PR00320">
    <property type="entry name" value="GPROTEINBRPT"/>
</dbReference>
<evidence type="ECO:0000256" key="5">
    <source>
        <dbReference type="SAM" id="Phobius"/>
    </source>
</evidence>
<keyword evidence="1 3" id="KW-0853">WD repeat</keyword>
<feature type="repeat" description="WD" evidence="3">
    <location>
        <begin position="619"/>
        <end position="653"/>
    </location>
</feature>
<keyword evidence="5" id="KW-0812">Transmembrane</keyword>
<evidence type="ECO:0000256" key="4">
    <source>
        <dbReference type="SAM" id="Coils"/>
    </source>
</evidence>
<dbReference type="CDD" id="cd00200">
    <property type="entry name" value="WD40"/>
    <property type="match status" value="2"/>
</dbReference>
<keyword evidence="2" id="KW-0677">Repeat</keyword>
<dbReference type="Gene3D" id="2.130.10.10">
    <property type="entry name" value="YVTN repeat-like/Quinoprotein amine dehydrogenase"/>
    <property type="match status" value="4"/>
</dbReference>
<gene>
    <name evidence="6" type="ORF">NEA10_13445</name>
</gene>
<dbReference type="InterPro" id="IPR011047">
    <property type="entry name" value="Quinoprotein_ADH-like_sf"/>
</dbReference>
<feature type="repeat" description="WD" evidence="3">
    <location>
        <begin position="950"/>
        <end position="991"/>
    </location>
</feature>
<dbReference type="InterPro" id="IPR001680">
    <property type="entry name" value="WD40_rpt"/>
</dbReference>
<keyword evidence="5" id="KW-0472">Membrane</keyword>
<dbReference type="EMBL" id="CP098611">
    <property type="protein sequence ID" value="USR89861.1"/>
    <property type="molecule type" value="Genomic_DNA"/>
</dbReference>
<dbReference type="Proteomes" id="UP001056708">
    <property type="component" value="Chromosome"/>
</dbReference>
<dbReference type="InterPro" id="IPR020472">
    <property type="entry name" value="WD40_PAC1"/>
</dbReference>
<dbReference type="InterPro" id="IPR015943">
    <property type="entry name" value="WD40/YVTN_repeat-like_dom_sf"/>
</dbReference>
<dbReference type="SUPFAM" id="SSF52540">
    <property type="entry name" value="P-loop containing nucleoside triphosphate hydrolases"/>
    <property type="match status" value="1"/>
</dbReference>
<feature type="repeat" description="WD" evidence="3">
    <location>
        <begin position="701"/>
        <end position="733"/>
    </location>
</feature>
<feature type="coiled-coil region" evidence="4">
    <location>
        <begin position="436"/>
        <end position="468"/>
    </location>
</feature>
<feature type="repeat" description="WD" evidence="3">
    <location>
        <begin position="750"/>
        <end position="773"/>
    </location>
</feature>
<dbReference type="PROSITE" id="PS50082">
    <property type="entry name" value="WD_REPEATS_2"/>
    <property type="match status" value="11"/>
</dbReference>
<dbReference type="PANTHER" id="PTHR19879:SF9">
    <property type="entry name" value="TRANSCRIPTION INITIATION FACTOR TFIID SUBUNIT 5"/>
    <property type="match status" value="1"/>
</dbReference>
<feature type="repeat" description="WD" evidence="3">
    <location>
        <begin position="1048"/>
        <end position="1080"/>
    </location>
</feature>
<feature type="transmembrane region" description="Helical" evidence="5">
    <location>
        <begin position="484"/>
        <end position="506"/>
    </location>
</feature>
<feature type="repeat" description="WD" evidence="3">
    <location>
        <begin position="823"/>
        <end position="858"/>
    </location>
</feature>
<evidence type="ECO:0000256" key="3">
    <source>
        <dbReference type="PROSITE-ProRule" id="PRU00221"/>
    </source>
</evidence>
<feature type="repeat" description="WD" evidence="3">
    <location>
        <begin position="995"/>
        <end position="1026"/>
    </location>
</feature>
<dbReference type="SUPFAM" id="SSF50998">
    <property type="entry name" value="Quinoprotein alcohol dehydrogenase-like"/>
    <property type="match status" value="1"/>
</dbReference>
<accession>A0ABY5ANC6</accession>
<evidence type="ECO:0000256" key="1">
    <source>
        <dbReference type="ARBA" id="ARBA00022574"/>
    </source>
</evidence>
<dbReference type="Gene3D" id="3.40.50.300">
    <property type="entry name" value="P-loop containing nucleotide triphosphate hydrolases"/>
    <property type="match status" value="1"/>
</dbReference>
<name>A0ABY5ANC6_9CYAN</name>
<keyword evidence="5" id="KW-1133">Transmembrane helix</keyword>
<evidence type="ECO:0000313" key="6">
    <source>
        <dbReference type="EMBL" id="USR89861.1"/>
    </source>
</evidence>
<dbReference type="SUPFAM" id="SSF50978">
    <property type="entry name" value="WD40 repeat-like"/>
    <property type="match status" value="1"/>
</dbReference>
<keyword evidence="4" id="KW-0175">Coiled coil</keyword>